<feature type="domain" description="TadE-like" evidence="2">
    <location>
        <begin position="17"/>
        <end position="59"/>
    </location>
</feature>
<dbReference type="Pfam" id="PF07811">
    <property type="entry name" value="TadE"/>
    <property type="match status" value="1"/>
</dbReference>
<keyword evidence="1" id="KW-1133">Transmembrane helix</keyword>
<organism evidence="3 4">
    <name type="scientific">Allostreptomyces psammosilenae</name>
    <dbReference type="NCBI Taxonomy" id="1892865"/>
    <lineage>
        <taxon>Bacteria</taxon>
        <taxon>Bacillati</taxon>
        <taxon>Actinomycetota</taxon>
        <taxon>Actinomycetes</taxon>
        <taxon>Kitasatosporales</taxon>
        <taxon>Streptomycetaceae</taxon>
        <taxon>Allostreptomyces</taxon>
    </lineage>
</organism>
<protein>
    <submittedName>
        <fullName evidence="3">Flp pilus assembly protein TadG</fullName>
    </submittedName>
</protein>
<keyword evidence="1" id="KW-0812">Transmembrane</keyword>
<evidence type="ECO:0000259" key="2">
    <source>
        <dbReference type="Pfam" id="PF07811"/>
    </source>
</evidence>
<dbReference type="RefSeq" id="WP_179812334.1">
    <property type="nucleotide sequence ID" value="NZ_JACBZD010000001.1"/>
</dbReference>
<comment type="caution">
    <text evidence="3">The sequence shown here is derived from an EMBL/GenBank/DDBJ whole genome shotgun (WGS) entry which is preliminary data.</text>
</comment>
<name>A0A852ZLH8_9ACTN</name>
<feature type="transmembrane region" description="Helical" evidence="1">
    <location>
        <begin position="25"/>
        <end position="45"/>
    </location>
</feature>
<dbReference type="InterPro" id="IPR012495">
    <property type="entry name" value="TadE-like_dom"/>
</dbReference>
<dbReference type="Proteomes" id="UP000567795">
    <property type="component" value="Unassembled WGS sequence"/>
</dbReference>
<dbReference type="AlphaFoldDB" id="A0A852ZLH8"/>
<accession>A0A852ZLH8</accession>
<evidence type="ECO:0000313" key="3">
    <source>
        <dbReference type="EMBL" id="NYI03243.1"/>
    </source>
</evidence>
<reference evidence="3 4" key="1">
    <citation type="submission" date="2020-07" db="EMBL/GenBank/DDBJ databases">
        <title>Sequencing the genomes of 1000 actinobacteria strains.</title>
        <authorList>
            <person name="Klenk H.-P."/>
        </authorList>
    </citation>
    <scope>NUCLEOTIDE SEQUENCE [LARGE SCALE GENOMIC DNA]</scope>
    <source>
        <strain evidence="3 4">DSM 42178</strain>
    </source>
</reference>
<evidence type="ECO:0000256" key="1">
    <source>
        <dbReference type="SAM" id="Phobius"/>
    </source>
</evidence>
<gene>
    <name evidence="3" type="ORF">FHU37_000186</name>
</gene>
<evidence type="ECO:0000313" key="4">
    <source>
        <dbReference type="Proteomes" id="UP000567795"/>
    </source>
</evidence>
<keyword evidence="4" id="KW-1185">Reference proteome</keyword>
<dbReference type="EMBL" id="JACBZD010000001">
    <property type="protein sequence ID" value="NYI03243.1"/>
    <property type="molecule type" value="Genomic_DNA"/>
</dbReference>
<sequence length="150" mass="15011">MCRTVAAEGVAARRERGSVELETAILAPVLLALVLLAVAAGRLVTTASSVDSAARDAARAASLTRTPDAAGQAASDAARMSVERQGLGCSPSVVVNTDDFAGSGDLPGSVTVTVSCTVPLGDLALPGLPGSRTLTSEFTSPVDRYRGVAG</sequence>
<proteinExistence type="predicted"/>
<keyword evidence="1" id="KW-0472">Membrane</keyword>